<gene>
    <name evidence="1" type="ORF">L3Q82_011372</name>
</gene>
<keyword evidence="2" id="KW-1185">Reference proteome</keyword>
<dbReference type="Proteomes" id="UP000831701">
    <property type="component" value="Chromosome 13"/>
</dbReference>
<comment type="caution">
    <text evidence="1">The sequence shown here is derived from an EMBL/GenBank/DDBJ whole genome shotgun (WGS) entry which is preliminary data.</text>
</comment>
<reference evidence="1" key="1">
    <citation type="submission" date="2022-04" db="EMBL/GenBank/DDBJ databases">
        <title>Jade perch genome.</title>
        <authorList>
            <person name="Chao B."/>
        </authorList>
    </citation>
    <scope>NUCLEOTIDE SEQUENCE</scope>
    <source>
        <strain evidence="1">CB-2022</strain>
    </source>
</reference>
<evidence type="ECO:0000313" key="1">
    <source>
        <dbReference type="EMBL" id="KAI3364592.1"/>
    </source>
</evidence>
<protein>
    <submittedName>
        <fullName evidence="1">Uncharacterized protein</fullName>
    </submittedName>
</protein>
<sequence>MTGPNSPSRTGTSPAKLSRHGRSKSSSSHCLLRCSPQEESSASPPNNSSRSPGEEEEKDGGVLFYVNRTGFPIESVTWERMWSHVAAVHPEGQEMVDRIRNAAYLPKHAVPSVPTFKSSMSVPDWLVAIQNYMKALQYPFTPTRHMARTHVAMTIDVMTKAKPVRYNHTGTQFFEIKKSRPLCGLMETAREMIRESLPIKCLEAVILGILLTSYLTNGLTSLERFPISFKTQFSGHCFHHVVLGVYCNGRYGSLGMSRRQDLMDKPLTHRTLGELVAEFESSYKRYQHTLKKVKIGLYVPHDPHVFQPIEWKHLVLNAARLGAQEMRKELEKHGRDMRMKILKSSSAQSPIKERSRGKSLSPRRRQSSPQRRFTHCRDKSPASVERKPPELSTLNDGYQIRI</sequence>
<dbReference type="EMBL" id="CM041543">
    <property type="protein sequence ID" value="KAI3364592.1"/>
    <property type="molecule type" value="Genomic_DNA"/>
</dbReference>
<accession>A0ACB8W9S7</accession>
<evidence type="ECO:0000313" key="2">
    <source>
        <dbReference type="Proteomes" id="UP000831701"/>
    </source>
</evidence>
<proteinExistence type="predicted"/>
<name>A0ACB8W9S7_9TELE</name>
<organism evidence="1 2">
    <name type="scientific">Scortum barcoo</name>
    <name type="common">barcoo grunter</name>
    <dbReference type="NCBI Taxonomy" id="214431"/>
    <lineage>
        <taxon>Eukaryota</taxon>
        <taxon>Metazoa</taxon>
        <taxon>Chordata</taxon>
        <taxon>Craniata</taxon>
        <taxon>Vertebrata</taxon>
        <taxon>Euteleostomi</taxon>
        <taxon>Actinopterygii</taxon>
        <taxon>Neopterygii</taxon>
        <taxon>Teleostei</taxon>
        <taxon>Neoteleostei</taxon>
        <taxon>Acanthomorphata</taxon>
        <taxon>Eupercaria</taxon>
        <taxon>Centrarchiformes</taxon>
        <taxon>Terapontoidei</taxon>
        <taxon>Terapontidae</taxon>
        <taxon>Scortum</taxon>
    </lineage>
</organism>